<keyword evidence="14" id="KW-1185">Reference proteome</keyword>
<dbReference type="PANTHER" id="PTHR23289">
    <property type="entry name" value="CYTOCHROME C OXIDASE ASSEMBLY PROTEIN COX15"/>
    <property type="match status" value="1"/>
</dbReference>
<feature type="transmembrane region" description="Helical" evidence="12">
    <location>
        <begin position="208"/>
        <end position="229"/>
    </location>
</feature>
<keyword evidence="7" id="KW-0408">Iron</keyword>
<evidence type="ECO:0000256" key="5">
    <source>
        <dbReference type="ARBA" id="ARBA00022989"/>
    </source>
</evidence>
<feature type="transmembrane region" description="Helical" evidence="12">
    <location>
        <begin position="297"/>
        <end position="322"/>
    </location>
</feature>
<name>A0A193LH51_9GAMM</name>
<dbReference type="InterPro" id="IPR003780">
    <property type="entry name" value="COX15/CtaA_fam"/>
</dbReference>
<evidence type="ECO:0000256" key="3">
    <source>
        <dbReference type="ARBA" id="ARBA00022692"/>
    </source>
</evidence>
<dbReference type="PANTHER" id="PTHR23289:SF2">
    <property type="entry name" value="CYTOCHROME C OXIDASE ASSEMBLY PROTEIN COX15 HOMOLOG"/>
    <property type="match status" value="1"/>
</dbReference>
<dbReference type="HAMAP" id="MF_01665">
    <property type="entry name" value="HemeA_synth_type2"/>
    <property type="match status" value="1"/>
</dbReference>
<evidence type="ECO:0000256" key="2">
    <source>
        <dbReference type="ARBA" id="ARBA00004141"/>
    </source>
</evidence>
<dbReference type="GO" id="GO:0046872">
    <property type="term" value="F:metal ion binding"/>
    <property type="evidence" value="ECO:0007669"/>
    <property type="project" value="UniProtKB-KW"/>
</dbReference>
<evidence type="ECO:0000256" key="10">
    <source>
        <dbReference type="ARBA" id="ARBA00044501"/>
    </source>
</evidence>
<feature type="transmembrane region" description="Helical" evidence="12">
    <location>
        <begin position="21"/>
        <end position="42"/>
    </location>
</feature>
<keyword evidence="6" id="KW-0560">Oxidoreductase</keyword>
<dbReference type="KEGG" id="woc:BA177_12225"/>
<comment type="subcellular location">
    <subcellularLocation>
        <location evidence="2">Membrane</location>
        <topology evidence="2">Multi-pass membrane protein</topology>
    </subcellularLocation>
</comment>
<dbReference type="STRING" id="1548547.BA177_12225"/>
<evidence type="ECO:0000256" key="1">
    <source>
        <dbReference type="ARBA" id="ARBA00001970"/>
    </source>
</evidence>
<dbReference type="Proteomes" id="UP000092695">
    <property type="component" value="Chromosome"/>
</dbReference>
<comment type="cofactor">
    <cofactor evidence="1">
        <name>heme b</name>
        <dbReference type="ChEBI" id="CHEBI:60344"/>
    </cofactor>
</comment>
<evidence type="ECO:0000313" key="13">
    <source>
        <dbReference type="EMBL" id="ANO51865.1"/>
    </source>
</evidence>
<dbReference type="Pfam" id="PF02628">
    <property type="entry name" value="COX15-CtaA"/>
    <property type="match status" value="1"/>
</dbReference>
<evidence type="ECO:0000313" key="14">
    <source>
        <dbReference type="Proteomes" id="UP000092695"/>
    </source>
</evidence>
<dbReference type="EMBL" id="CP016268">
    <property type="protein sequence ID" value="ANO51865.1"/>
    <property type="molecule type" value="Genomic_DNA"/>
</dbReference>
<feature type="transmembrane region" description="Helical" evidence="12">
    <location>
        <begin position="267"/>
        <end position="285"/>
    </location>
</feature>
<feature type="transmembrane region" description="Helical" evidence="12">
    <location>
        <begin position="107"/>
        <end position="125"/>
    </location>
</feature>
<dbReference type="InterPro" id="IPR023754">
    <property type="entry name" value="HemeA_Synthase_type2"/>
</dbReference>
<comment type="catalytic activity">
    <reaction evidence="11">
        <text>Fe(II)-heme o + 2 A + H2O = Fe(II)-heme a + 2 AH2</text>
        <dbReference type="Rhea" id="RHEA:63388"/>
        <dbReference type="ChEBI" id="CHEBI:13193"/>
        <dbReference type="ChEBI" id="CHEBI:15377"/>
        <dbReference type="ChEBI" id="CHEBI:17499"/>
        <dbReference type="ChEBI" id="CHEBI:60530"/>
        <dbReference type="ChEBI" id="CHEBI:61715"/>
        <dbReference type="EC" id="1.17.99.9"/>
    </reaction>
    <physiologicalReaction direction="left-to-right" evidence="11">
        <dbReference type="Rhea" id="RHEA:63389"/>
    </physiologicalReaction>
</comment>
<protein>
    <submittedName>
        <fullName evidence="13">Heme A synthase</fullName>
    </submittedName>
</protein>
<feature type="transmembrane region" description="Helical" evidence="12">
    <location>
        <begin position="328"/>
        <end position="345"/>
    </location>
</feature>
<dbReference type="GO" id="GO:0016653">
    <property type="term" value="F:oxidoreductase activity, acting on NAD(P)H, heme protein as acceptor"/>
    <property type="evidence" value="ECO:0007669"/>
    <property type="project" value="TreeGrafter"/>
</dbReference>
<keyword evidence="5 12" id="KW-1133">Transmembrane helix</keyword>
<reference evidence="13 14" key="1">
    <citation type="submission" date="2016-06" db="EMBL/GenBank/DDBJ databases">
        <title>Complete genome sequence of a deep-branching marine Gamma Proteobacterium Woeseia oceani type strain XK5.</title>
        <authorList>
            <person name="Mu D."/>
            <person name="Du Z."/>
        </authorList>
    </citation>
    <scope>NUCLEOTIDE SEQUENCE [LARGE SCALE GENOMIC DNA]</scope>
    <source>
        <strain evidence="13 14">XK5</strain>
    </source>
</reference>
<evidence type="ECO:0000256" key="8">
    <source>
        <dbReference type="ARBA" id="ARBA00023133"/>
    </source>
</evidence>
<feature type="transmembrane region" description="Helical" evidence="12">
    <location>
        <begin position="167"/>
        <end position="187"/>
    </location>
</feature>
<evidence type="ECO:0000256" key="4">
    <source>
        <dbReference type="ARBA" id="ARBA00022723"/>
    </source>
</evidence>
<keyword evidence="8" id="KW-0350">Heme biosynthesis</keyword>
<dbReference type="GO" id="GO:0016020">
    <property type="term" value="C:membrane"/>
    <property type="evidence" value="ECO:0007669"/>
    <property type="project" value="UniProtKB-SubCell"/>
</dbReference>
<keyword evidence="3 12" id="KW-0812">Transmembrane</keyword>
<evidence type="ECO:0000256" key="9">
    <source>
        <dbReference type="ARBA" id="ARBA00023136"/>
    </source>
</evidence>
<dbReference type="AlphaFoldDB" id="A0A193LH51"/>
<dbReference type="GO" id="GO:0006784">
    <property type="term" value="P:heme A biosynthetic process"/>
    <property type="evidence" value="ECO:0007669"/>
    <property type="project" value="InterPro"/>
</dbReference>
<evidence type="ECO:0000256" key="6">
    <source>
        <dbReference type="ARBA" id="ARBA00023002"/>
    </source>
</evidence>
<evidence type="ECO:0000256" key="11">
    <source>
        <dbReference type="ARBA" id="ARBA00048044"/>
    </source>
</evidence>
<comment type="pathway">
    <text evidence="10">Porphyrin-containing compound metabolism; heme A biosynthesis; heme A from heme O: step 1/1.</text>
</comment>
<organism evidence="13 14">
    <name type="scientific">Woeseia oceani</name>
    <dbReference type="NCBI Taxonomy" id="1548547"/>
    <lineage>
        <taxon>Bacteria</taxon>
        <taxon>Pseudomonadati</taxon>
        <taxon>Pseudomonadota</taxon>
        <taxon>Gammaproteobacteria</taxon>
        <taxon>Woeseiales</taxon>
        <taxon>Woeseiaceae</taxon>
        <taxon>Woeseia</taxon>
    </lineage>
</organism>
<evidence type="ECO:0000256" key="12">
    <source>
        <dbReference type="SAM" id="Phobius"/>
    </source>
</evidence>
<sequence length="351" mass="39931">MQARPDRRMNTLTIEQVRNQRVARWLLICCALVFAMVVLGGFTRLTESGLSMVDWRPATGWLPPLSDAAWDQEFSRYQQSPQYLKSNSHMNVHDFKGIFWLEYLHRLLGRIIGLAFLLPFLYFAARGYIRRSETPKFTLMFVLGGLQGVLGWYMVKSGLVDNPAVSQYRLTAHLVAAFMIYGFMLWVALSRLYPAEGRSVHPLFGRTLALSVLILVTIISGGFVAGLRAGKIYNTFPMMGDYWIPPGLFALEPAWRNFFDNIATVQFDHRVLAITTFTMVCLYWWRMRRAELPRRIAIGVNALLHTAILQVVLGISTLLLMVPIVLGAAHQAVAMLLFTIALYLCHSLRRV</sequence>
<keyword evidence="9 12" id="KW-0472">Membrane</keyword>
<accession>A0A193LH51</accession>
<feature type="transmembrane region" description="Helical" evidence="12">
    <location>
        <begin position="137"/>
        <end position="155"/>
    </location>
</feature>
<keyword evidence="4" id="KW-0479">Metal-binding</keyword>
<dbReference type="GO" id="GO:0120547">
    <property type="term" value="F:heme A synthase activity"/>
    <property type="evidence" value="ECO:0007669"/>
    <property type="project" value="UniProtKB-EC"/>
</dbReference>
<proteinExistence type="inferred from homology"/>
<gene>
    <name evidence="13" type="ORF">BA177_12225</name>
</gene>
<evidence type="ECO:0000256" key="7">
    <source>
        <dbReference type="ARBA" id="ARBA00023004"/>
    </source>
</evidence>